<name>B9T8E0_RICCO</name>
<accession>B9T8E0</accession>
<evidence type="ECO:0000313" key="2">
    <source>
        <dbReference type="EMBL" id="EEF27872.1"/>
    </source>
</evidence>
<dbReference type="Proteomes" id="UP000008311">
    <property type="component" value="Unassembled WGS sequence"/>
</dbReference>
<dbReference type="EMBL" id="EQ975012">
    <property type="protein sequence ID" value="EEF27872.1"/>
    <property type="molecule type" value="Genomic_DNA"/>
</dbReference>
<sequence>MKKKSDKRIQKEKKEEEEEIKIGDRNSSAERFKQRGHGAHTNAKRKKEESRGGTWNKCNLQSCNNNTDF</sequence>
<evidence type="ECO:0000313" key="3">
    <source>
        <dbReference type="Proteomes" id="UP000008311"/>
    </source>
</evidence>
<organism evidence="2 3">
    <name type="scientific">Ricinus communis</name>
    <name type="common">Castor bean</name>
    <dbReference type="NCBI Taxonomy" id="3988"/>
    <lineage>
        <taxon>Eukaryota</taxon>
        <taxon>Viridiplantae</taxon>
        <taxon>Streptophyta</taxon>
        <taxon>Embryophyta</taxon>
        <taxon>Tracheophyta</taxon>
        <taxon>Spermatophyta</taxon>
        <taxon>Magnoliopsida</taxon>
        <taxon>eudicotyledons</taxon>
        <taxon>Gunneridae</taxon>
        <taxon>Pentapetalae</taxon>
        <taxon>rosids</taxon>
        <taxon>fabids</taxon>
        <taxon>Malpighiales</taxon>
        <taxon>Euphorbiaceae</taxon>
        <taxon>Acalyphoideae</taxon>
        <taxon>Acalypheae</taxon>
        <taxon>Ricinus</taxon>
    </lineage>
</organism>
<feature type="compositionally biased region" description="Basic residues" evidence="1">
    <location>
        <begin position="34"/>
        <end position="45"/>
    </location>
</feature>
<dbReference type="InParanoid" id="B9T8E0"/>
<feature type="compositionally biased region" description="Basic and acidic residues" evidence="1">
    <location>
        <begin position="7"/>
        <end position="33"/>
    </location>
</feature>
<feature type="region of interest" description="Disordered" evidence="1">
    <location>
        <begin position="1"/>
        <end position="69"/>
    </location>
</feature>
<gene>
    <name evidence="2" type="ORF">RCOM_0279920</name>
</gene>
<protein>
    <submittedName>
        <fullName evidence="2">Uncharacterized protein</fullName>
    </submittedName>
</protein>
<reference evidence="3" key="1">
    <citation type="journal article" date="2010" name="Nat. Biotechnol.">
        <title>Draft genome sequence of the oilseed species Ricinus communis.</title>
        <authorList>
            <person name="Chan A.P."/>
            <person name="Crabtree J."/>
            <person name="Zhao Q."/>
            <person name="Lorenzi H."/>
            <person name="Orvis J."/>
            <person name="Puiu D."/>
            <person name="Melake-Berhan A."/>
            <person name="Jones K.M."/>
            <person name="Redman J."/>
            <person name="Chen G."/>
            <person name="Cahoon E.B."/>
            <person name="Gedil M."/>
            <person name="Stanke M."/>
            <person name="Haas B.J."/>
            <person name="Wortman J.R."/>
            <person name="Fraser-Liggett C.M."/>
            <person name="Ravel J."/>
            <person name="Rabinowicz P.D."/>
        </authorList>
    </citation>
    <scope>NUCLEOTIDE SEQUENCE [LARGE SCALE GENOMIC DNA]</scope>
    <source>
        <strain evidence="3">cv. Hale</strain>
    </source>
</reference>
<dbReference type="AlphaFoldDB" id="B9T8E0"/>
<feature type="compositionally biased region" description="Polar residues" evidence="1">
    <location>
        <begin position="56"/>
        <end position="69"/>
    </location>
</feature>
<evidence type="ECO:0000256" key="1">
    <source>
        <dbReference type="SAM" id="MobiDB-lite"/>
    </source>
</evidence>
<proteinExistence type="predicted"/>
<keyword evidence="3" id="KW-1185">Reference proteome</keyword>